<dbReference type="Gene3D" id="3.40.640.10">
    <property type="entry name" value="Type I PLP-dependent aspartate aminotransferase-like (Major domain)"/>
    <property type="match status" value="1"/>
</dbReference>
<protein>
    <submittedName>
        <fullName evidence="5">Succinyldiaminopimelate transaminase</fullName>
    </submittedName>
</protein>
<dbReference type="Pfam" id="PF00155">
    <property type="entry name" value="Aminotran_1_2"/>
    <property type="match status" value="1"/>
</dbReference>
<dbReference type="Proteomes" id="UP000291236">
    <property type="component" value="Chromosome"/>
</dbReference>
<comment type="cofactor">
    <cofactor evidence="1">
        <name>pyridoxal 5'-phosphate</name>
        <dbReference type="ChEBI" id="CHEBI:597326"/>
    </cofactor>
</comment>
<proteinExistence type="predicted"/>
<dbReference type="GO" id="GO:0030170">
    <property type="term" value="F:pyridoxal phosphate binding"/>
    <property type="evidence" value="ECO:0007669"/>
    <property type="project" value="InterPro"/>
</dbReference>
<keyword evidence="6" id="KW-1185">Reference proteome</keyword>
<keyword evidence="3" id="KW-0808">Transferase</keyword>
<dbReference type="SUPFAM" id="SSF53383">
    <property type="entry name" value="PLP-dependent transferases"/>
    <property type="match status" value="1"/>
</dbReference>
<sequence>MKNTELNSWLLTLKPFALTKNEDIIEKLTAQGIEVFDFTLGDPKEPTPEFIKQALIKGVADVSQYPQNPGSPTLRRACATWAKKRLNVELDFQTEIISSNGSKEAVFHIPQVLLNSSSSRRIVIFPEPGYPVYKAGTQLAGGIPYENPLKIEKNYVFDPQEIPTELLSQVAAVWLCYPHNPTGAVIKRNEMQKIYEWALKYDIMLLSDECYMDMYYEGKEVPISFLEIAKDNQFKNVLAFFSLSKRSGMTGYRSGFVAGQADFIAQFAKYRLNVGLGTPDFVQSAAIAAWGDTEHVYERNRIFAEKRKWVDAFLHKNKIKVLPSNATFYVWGEIPEIYQSGRDFIHTLMSTTGIMATPGEAFGNSCERNFRLALVPTVDKIKQCLEIWQKKIDSGEFKM</sequence>
<dbReference type="PANTHER" id="PTHR42832">
    <property type="entry name" value="AMINO ACID AMINOTRANSFERASE"/>
    <property type="match status" value="1"/>
</dbReference>
<dbReference type="InterPro" id="IPR050881">
    <property type="entry name" value="LL-DAP_aminotransferase"/>
</dbReference>
<dbReference type="KEGG" id="sbf:JCM31447_16390"/>
<dbReference type="InterPro" id="IPR015422">
    <property type="entry name" value="PyrdxlP-dep_Trfase_small"/>
</dbReference>
<organism evidence="5 6">
    <name type="scientific">Fluviispira sanaruensis</name>
    <dbReference type="NCBI Taxonomy" id="2493639"/>
    <lineage>
        <taxon>Bacteria</taxon>
        <taxon>Pseudomonadati</taxon>
        <taxon>Bdellovibrionota</taxon>
        <taxon>Oligoflexia</taxon>
        <taxon>Silvanigrellales</taxon>
        <taxon>Silvanigrellaceae</taxon>
        <taxon>Fluviispira</taxon>
    </lineage>
</organism>
<dbReference type="InterPro" id="IPR015421">
    <property type="entry name" value="PyrdxlP-dep_Trfase_major"/>
</dbReference>
<dbReference type="InterPro" id="IPR015424">
    <property type="entry name" value="PyrdxlP-dep_Trfase"/>
</dbReference>
<dbReference type="AlphaFoldDB" id="A0A4P2VJ92"/>
<reference evidence="5 6" key="1">
    <citation type="submission" date="2018-12" db="EMBL/GenBank/DDBJ databases">
        <title>Rubrispira sanarue gen. nov., sp., nov., a member of the order Silvanigrellales, isolated from a brackish lake in Hamamatsu Japan.</title>
        <authorList>
            <person name="Maejima Y."/>
            <person name="Iino T."/>
            <person name="Muraguchi Y."/>
            <person name="Fukuda K."/>
            <person name="Nojiri H."/>
            <person name="Ohkuma M."/>
            <person name="Moriuchi R."/>
            <person name="Dohra H."/>
            <person name="Kimbara K."/>
            <person name="Shintani M."/>
        </authorList>
    </citation>
    <scope>NUCLEOTIDE SEQUENCE [LARGE SCALE GENOMIC DNA]</scope>
    <source>
        <strain evidence="5 6">RF1110005</strain>
    </source>
</reference>
<evidence type="ECO:0000259" key="4">
    <source>
        <dbReference type="Pfam" id="PF00155"/>
    </source>
</evidence>
<dbReference type="EMBL" id="AP019368">
    <property type="protein sequence ID" value="BBH53196.1"/>
    <property type="molecule type" value="Genomic_DNA"/>
</dbReference>
<dbReference type="PANTHER" id="PTHR42832:SF3">
    <property type="entry name" value="L-GLUTAMINE--4-(METHYLSULFANYL)-2-OXOBUTANOATE AMINOTRANSFERASE"/>
    <property type="match status" value="1"/>
</dbReference>
<evidence type="ECO:0000256" key="1">
    <source>
        <dbReference type="ARBA" id="ARBA00001933"/>
    </source>
</evidence>
<accession>A0A4P2VJ92</accession>
<evidence type="ECO:0000313" key="6">
    <source>
        <dbReference type="Proteomes" id="UP000291236"/>
    </source>
</evidence>
<evidence type="ECO:0000256" key="3">
    <source>
        <dbReference type="ARBA" id="ARBA00022679"/>
    </source>
</evidence>
<keyword evidence="2" id="KW-0032">Aminotransferase</keyword>
<dbReference type="Gene3D" id="3.90.1150.10">
    <property type="entry name" value="Aspartate Aminotransferase, domain 1"/>
    <property type="match status" value="1"/>
</dbReference>
<feature type="domain" description="Aminotransferase class I/classII large" evidence="4">
    <location>
        <begin position="34"/>
        <end position="381"/>
    </location>
</feature>
<dbReference type="GO" id="GO:0008483">
    <property type="term" value="F:transaminase activity"/>
    <property type="evidence" value="ECO:0007669"/>
    <property type="project" value="UniProtKB-KW"/>
</dbReference>
<gene>
    <name evidence="5" type="ORF">JCM31447_16390</name>
</gene>
<dbReference type="OrthoDB" id="9803354at2"/>
<dbReference type="RefSeq" id="WP_130608562.1">
    <property type="nucleotide sequence ID" value="NZ_AP019368.1"/>
</dbReference>
<dbReference type="CDD" id="cd00609">
    <property type="entry name" value="AAT_like"/>
    <property type="match status" value="1"/>
</dbReference>
<evidence type="ECO:0000256" key="2">
    <source>
        <dbReference type="ARBA" id="ARBA00022576"/>
    </source>
</evidence>
<name>A0A4P2VJ92_FLUSA</name>
<evidence type="ECO:0000313" key="5">
    <source>
        <dbReference type="EMBL" id="BBH53196.1"/>
    </source>
</evidence>
<dbReference type="InterPro" id="IPR004839">
    <property type="entry name" value="Aminotransferase_I/II_large"/>
</dbReference>